<gene>
    <name evidence="2" type="ORF">SAMN02745166_04380</name>
</gene>
<proteinExistence type="predicted"/>
<feature type="transmembrane region" description="Helical" evidence="1">
    <location>
        <begin position="18"/>
        <end position="36"/>
    </location>
</feature>
<dbReference type="OrthoDB" id="177711at2"/>
<keyword evidence="3" id="KW-1185">Reference proteome</keyword>
<protein>
    <submittedName>
        <fullName evidence="2">Uncharacterized protein</fullName>
    </submittedName>
</protein>
<organism evidence="2 3">
    <name type="scientific">Prosthecobacter debontii</name>
    <dbReference type="NCBI Taxonomy" id="48467"/>
    <lineage>
        <taxon>Bacteria</taxon>
        <taxon>Pseudomonadati</taxon>
        <taxon>Verrucomicrobiota</taxon>
        <taxon>Verrucomicrobiia</taxon>
        <taxon>Verrucomicrobiales</taxon>
        <taxon>Verrucomicrobiaceae</taxon>
        <taxon>Prosthecobacter</taxon>
    </lineage>
</organism>
<dbReference type="EMBL" id="FUYE01000019">
    <property type="protein sequence ID" value="SKB05957.1"/>
    <property type="molecule type" value="Genomic_DNA"/>
</dbReference>
<keyword evidence="1" id="KW-0812">Transmembrane</keyword>
<evidence type="ECO:0000256" key="1">
    <source>
        <dbReference type="SAM" id="Phobius"/>
    </source>
</evidence>
<evidence type="ECO:0000313" key="2">
    <source>
        <dbReference type="EMBL" id="SKB05957.1"/>
    </source>
</evidence>
<dbReference type="SUPFAM" id="SSF48452">
    <property type="entry name" value="TPR-like"/>
    <property type="match status" value="1"/>
</dbReference>
<dbReference type="Gene3D" id="1.25.40.10">
    <property type="entry name" value="Tetratricopeptide repeat domain"/>
    <property type="match status" value="2"/>
</dbReference>
<dbReference type="AlphaFoldDB" id="A0A1T4YVT5"/>
<keyword evidence="1" id="KW-0472">Membrane</keyword>
<name>A0A1T4YVT5_9BACT</name>
<keyword evidence="1" id="KW-1133">Transmembrane helix</keyword>
<dbReference type="InterPro" id="IPR011990">
    <property type="entry name" value="TPR-like_helical_dom_sf"/>
</dbReference>
<dbReference type="STRING" id="48467.SAMN02745166_04380"/>
<dbReference type="RefSeq" id="WP_078815517.1">
    <property type="nucleotide sequence ID" value="NZ_FUYE01000019.1"/>
</dbReference>
<sequence length="570" mass="63123">MSDAPQPPVASVRRPKPWLTWIMGALFGLGILYWWAGERVIQWGRSLIAGHYAAQAQASIQKKDWATAGQNIGHARRWLVNDAAVLRAYADLLIATNSDPVSLLQVLRVLESQNKATSEDRLRISQIFISLGHIDAARAEYNKLPTAQRETRGGLELLADLLRAEGHVTESEKLLRRALAMAPEDPSSRLRLAILDHQNSFPEIQARSREVLWEIAQGQDENALRALEFLSAQPQLTGEEAEKLLSLIEAHSGASTQLRYSALSARFRARPQDRAALLDREIERIQGQGVEDLAPALQWLLLEHQPEQVIALLPDQLYLKSAQLLHPYLLALGELNRWQDIDTLLSSPKPLPVATTFIHLWRARAAEKLGSGIGSIRHHLESAFAQTGRGANEGAARATAEVAEQMGQWDLAAQYYQETAQQQPISQGTLMEKVYEMAMRGRDTGAAIKAARQLAELHPENLVYTQRALYLGLVAGFEIETISQRLNHEIAPGSYPLLRALAAYRLGNLDEVRQHLMAIKDPDDLPAGQKAARAGLLSACGDTGAAYQIAETIPSPLLLPEEIRFLKRAL</sequence>
<accession>A0A1T4YVT5</accession>
<evidence type="ECO:0000313" key="3">
    <source>
        <dbReference type="Proteomes" id="UP000190774"/>
    </source>
</evidence>
<dbReference type="Proteomes" id="UP000190774">
    <property type="component" value="Unassembled WGS sequence"/>
</dbReference>
<reference evidence="3" key="1">
    <citation type="submission" date="2017-02" db="EMBL/GenBank/DDBJ databases">
        <authorList>
            <person name="Varghese N."/>
            <person name="Submissions S."/>
        </authorList>
    </citation>
    <scope>NUCLEOTIDE SEQUENCE [LARGE SCALE GENOMIC DNA]</scope>
    <source>
        <strain evidence="3">ATCC 700200</strain>
    </source>
</reference>